<dbReference type="RefSeq" id="WP_046168958.1">
    <property type="nucleotide sequence ID" value="NZ_FOMB01000070.1"/>
</dbReference>
<evidence type="ECO:0000313" key="2">
    <source>
        <dbReference type="EMBL" id="SFD46488.1"/>
    </source>
</evidence>
<dbReference type="AlphaFoldDB" id="A0A0F5Q215"/>
<organism evidence="2 4">
    <name type="scientific">Devosia psychrophila</name>
    <dbReference type="NCBI Taxonomy" id="728005"/>
    <lineage>
        <taxon>Bacteria</taxon>
        <taxon>Pseudomonadati</taxon>
        <taxon>Pseudomonadota</taxon>
        <taxon>Alphaproteobacteria</taxon>
        <taxon>Hyphomicrobiales</taxon>
        <taxon>Devosiaceae</taxon>
        <taxon>Devosia</taxon>
    </lineage>
</organism>
<dbReference type="STRING" id="728005.SAMN04488059_1703"/>
<reference evidence="2 4" key="2">
    <citation type="submission" date="2016-10" db="EMBL/GenBank/DDBJ databases">
        <authorList>
            <person name="de Groot N.N."/>
        </authorList>
    </citation>
    <scope>NUCLEOTIDE SEQUENCE [LARGE SCALE GENOMIC DNA]</scope>
    <source>
        <strain evidence="2 4">CGMCC 1.10210</strain>
    </source>
</reference>
<evidence type="ECO:0000313" key="4">
    <source>
        <dbReference type="Proteomes" id="UP000182258"/>
    </source>
</evidence>
<gene>
    <name evidence="2" type="ORF">SAMN04488059_1703</name>
    <name evidence="1" type="ORF">WH91_00010</name>
</gene>
<name>A0A0F5Q215_9HYPH</name>
<accession>A0A0F5Q215</accession>
<evidence type="ECO:0008006" key="5">
    <source>
        <dbReference type="Google" id="ProtNLM"/>
    </source>
</evidence>
<dbReference type="EMBL" id="FOMB01000070">
    <property type="protein sequence ID" value="SFD46488.1"/>
    <property type="molecule type" value="Genomic_DNA"/>
</dbReference>
<proteinExistence type="predicted"/>
<sequence>MSANLDEQPKIRKRKDGRRQVLVQLRPDTIEQLRAAAAAEDRYVYEIIEELVTDYLAQVNFKL</sequence>
<evidence type="ECO:0000313" key="1">
    <source>
        <dbReference type="EMBL" id="KKC34967.1"/>
    </source>
</evidence>
<protein>
    <recommendedName>
        <fullName evidence="5">Ribbon-helix-helix protein, copG family</fullName>
    </recommendedName>
</protein>
<dbReference type="EMBL" id="LAPV01000001">
    <property type="protein sequence ID" value="KKC34967.1"/>
    <property type="molecule type" value="Genomic_DNA"/>
</dbReference>
<evidence type="ECO:0000313" key="3">
    <source>
        <dbReference type="Proteomes" id="UP000033519"/>
    </source>
</evidence>
<dbReference type="Proteomes" id="UP000033519">
    <property type="component" value="Unassembled WGS sequence"/>
</dbReference>
<dbReference type="Proteomes" id="UP000182258">
    <property type="component" value="Unassembled WGS sequence"/>
</dbReference>
<reference evidence="1 3" key="1">
    <citation type="submission" date="2015-03" db="EMBL/GenBank/DDBJ databases">
        <authorList>
            <person name="Lepp D."/>
            <person name="Hassan Y.I."/>
            <person name="Li X.-Z."/>
            <person name="Zhou T."/>
        </authorList>
    </citation>
    <scope>NUCLEOTIDE SEQUENCE [LARGE SCALE GENOMIC DNA]</scope>
    <source>
        <strain evidence="1 3">Cr7-05</strain>
    </source>
</reference>
<keyword evidence="3" id="KW-1185">Reference proteome</keyword>
<dbReference type="PATRIC" id="fig|728005.3.peg.3"/>